<evidence type="ECO:0000313" key="4">
    <source>
        <dbReference type="EMBL" id="AMB86955.1"/>
    </source>
</evidence>
<keyword evidence="2" id="KW-0238">DNA-binding</keyword>
<dbReference type="OrthoDB" id="1040417at2"/>
<protein>
    <submittedName>
        <fullName evidence="4">GntR family transcriptional regulator</fullName>
    </submittedName>
</protein>
<keyword evidence="1" id="KW-0805">Transcription regulation</keyword>
<dbReference type="AlphaFoldDB" id="A0A0X1T4E6"/>
<dbReference type="InterPro" id="IPR011711">
    <property type="entry name" value="GntR_C"/>
</dbReference>
<organism evidence="4 5">
    <name type="scientific">Pseudomonas agarici</name>
    <dbReference type="NCBI Taxonomy" id="46677"/>
    <lineage>
        <taxon>Bacteria</taxon>
        <taxon>Pseudomonadati</taxon>
        <taxon>Pseudomonadota</taxon>
        <taxon>Gammaproteobacteria</taxon>
        <taxon>Pseudomonadales</taxon>
        <taxon>Pseudomonadaceae</taxon>
        <taxon>Pseudomonas</taxon>
    </lineage>
</organism>
<keyword evidence="3" id="KW-0804">Transcription</keyword>
<dbReference type="KEGG" id="pagb:AWM79_17285"/>
<evidence type="ECO:0000256" key="3">
    <source>
        <dbReference type="ARBA" id="ARBA00023163"/>
    </source>
</evidence>
<dbReference type="PANTHER" id="PTHR43537">
    <property type="entry name" value="TRANSCRIPTIONAL REGULATOR, GNTR FAMILY"/>
    <property type="match status" value="1"/>
</dbReference>
<dbReference type="SUPFAM" id="SSF48008">
    <property type="entry name" value="GntR ligand-binding domain-like"/>
    <property type="match status" value="1"/>
</dbReference>
<dbReference type="InterPro" id="IPR036388">
    <property type="entry name" value="WH-like_DNA-bd_sf"/>
</dbReference>
<dbReference type="InterPro" id="IPR000524">
    <property type="entry name" value="Tscrpt_reg_HTH_GntR"/>
</dbReference>
<keyword evidence="5" id="KW-1185">Reference proteome</keyword>
<dbReference type="Proteomes" id="UP000063229">
    <property type="component" value="Chromosome"/>
</dbReference>
<dbReference type="GO" id="GO:0003677">
    <property type="term" value="F:DNA binding"/>
    <property type="evidence" value="ECO:0007669"/>
    <property type="project" value="UniProtKB-KW"/>
</dbReference>
<dbReference type="CDD" id="cd07377">
    <property type="entry name" value="WHTH_GntR"/>
    <property type="match status" value="1"/>
</dbReference>
<dbReference type="SUPFAM" id="SSF46785">
    <property type="entry name" value="Winged helix' DNA-binding domain"/>
    <property type="match status" value="1"/>
</dbReference>
<dbReference type="PRINTS" id="PR00035">
    <property type="entry name" value="HTHGNTR"/>
</dbReference>
<dbReference type="Gene3D" id="1.10.10.10">
    <property type="entry name" value="Winged helix-like DNA-binding domain superfamily/Winged helix DNA-binding domain"/>
    <property type="match status" value="1"/>
</dbReference>
<dbReference type="InterPro" id="IPR036390">
    <property type="entry name" value="WH_DNA-bd_sf"/>
</dbReference>
<name>A0A0X1T4E6_PSEAA</name>
<dbReference type="InterPro" id="IPR008920">
    <property type="entry name" value="TF_FadR/GntR_C"/>
</dbReference>
<dbReference type="PANTHER" id="PTHR43537:SF44">
    <property type="entry name" value="GNTR FAMILY REGULATORY PROTEIN"/>
    <property type="match status" value="1"/>
</dbReference>
<evidence type="ECO:0000313" key="5">
    <source>
        <dbReference type="Proteomes" id="UP000063229"/>
    </source>
</evidence>
<dbReference type="SMART" id="SM00895">
    <property type="entry name" value="FCD"/>
    <property type="match status" value="1"/>
</dbReference>
<gene>
    <name evidence="4" type="ORF">AWM79_17285</name>
</gene>
<evidence type="ECO:0000256" key="2">
    <source>
        <dbReference type="ARBA" id="ARBA00023125"/>
    </source>
</evidence>
<dbReference type="STRING" id="46677.AWM79_17285"/>
<accession>A0A0X1T4E6</accession>
<evidence type="ECO:0000256" key="1">
    <source>
        <dbReference type="ARBA" id="ARBA00023015"/>
    </source>
</evidence>
<reference evidence="5" key="1">
    <citation type="submission" date="2016-01" db="EMBL/GenBank/DDBJ databases">
        <authorList>
            <person name="Storey N.H."/>
            <person name="Neuman B.W."/>
        </authorList>
    </citation>
    <scope>NUCLEOTIDE SEQUENCE [LARGE SCALE GENOMIC DNA]</scope>
    <source>
        <strain evidence="5">NCPPB 2472</strain>
    </source>
</reference>
<sequence length="239" mass="25875">MLVLQRSESLVQRTVSAIRAEIDSGRFAASTRMPTEHELAEQLQVSRSVIREAVSQLKADGVLTTRRGLGSYVSEHPEGKVFRFPGEADGVLDLGRLFEMRVWLETQAAAAAAQRRTVADLKCLGNALSTMQSKSAELNAAAAADVAFHRGIVAATQNTYFVAFHDFLRGQLAAARRAAWANSATKPSGPSDAHLEHQAIFEAIKARDSVAAAECSERHLIAAAARLRISIDMPSLKPR</sequence>
<dbReference type="Pfam" id="PF07729">
    <property type="entry name" value="FCD"/>
    <property type="match status" value="1"/>
</dbReference>
<dbReference type="PROSITE" id="PS50949">
    <property type="entry name" value="HTH_GNTR"/>
    <property type="match status" value="1"/>
</dbReference>
<proteinExistence type="predicted"/>
<dbReference type="RefSeq" id="WP_017132740.1">
    <property type="nucleotide sequence ID" value="NZ_CP014135.1"/>
</dbReference>
<dbReference type="SMART" id="SM00345">
    <property type="entry name" value="HTH_GNTR"/>
    <property type="match status" value="1"/>
</dbReference>
<dbReference type="Gene3D" id="1.20.120.530">
    <property type="entry name" value="GntR ligand-binding domain-like"/>
    <property type="match status" value="1"/>
</dbReference>
<dbReference type="EMBL" id="CP014135">
    <property type="protein sequence ID" value="AMB86955.1"/>
    <property type="molecule type" value="Genomic_DNA"/>
</dbReference>
<dbReference type="GO" id="GO:0003700">
    <property type="term" value="F:DNA-binding transcription factor activity"/>
    <property type="evidence" value="ECO:0007669"/>
    <property type="project" value="InterPro"/>
</dbReference>
<dbReference type="Pfam" id="PF00392">
    <property type="entry name" value="GntR"/>
    <property type="match status" value="1"/>
</dbReference>